<proteinExistence type="predicted"/>
<dbReference type="AlphaFoldDB" id="A0A5B7EUZ1"/>
<dbReference type="EMBL" id="VSRR010003432">
    <property type="protein sequence ID" value="MPC36134.1"/>
    <property type="molecule type" value="Genomic_DNA"/>
</dbReference>
<organism evidence="1 2">
    <name type="scientific">Portunus trituberculatus</name>
    <name type="common">Swimming crab</name>
    <name type="synonym">Neptunus trituberculatus</name>
    <dbReference type="NCBI Taxonomy" id="210409"/>
    <lineage>
        <taxon>Eukaryota</taxon>
        <taxon>Metazoa</taxon>
        <taxon>Ecdysozoa</taxon>
        <taxon>Arthropoda</taxon>
        <taxon>Crustacea</taxon>
        <taxon>Multicrustacea</taxon>
        <taxon>Malacostraca</taxon>
        <taxon>Eumalacostraca</taxon>
        <taxon>Eucarida</taxon>
        <taxon>Decapoda</taxon>
        <taxon>Pleocyemata</taxon>
        <taxon>Brachyura</taxon>
        <taxon>Eubrachyura</taxon>
        <taxon>Portunoidea</taxon>
        <taxon>Portunidae</taxon>
        <taxon>Portuninae</taxon>
        <taxon>Portunus</taxon>
    </lineage>
</organism>
<reference evidence="1 2" key="1">
    <citation type="submission" date="2019-05" db="EMBL/GenBank/DDBJ databases">
        <title>Another draft genome of Portunus trituberculatus and its Hox gene families provides insights of decapod evolution.</title>
        <authorList>
            <person name="Jeong J.-H."/>
            <person name="Song I."/>
            <person name="Kim S."/>
            <person name="Choi T."/>
            <person name="Kim D."/>
            <person name="Ryu S."/>
            <person name="Kim W."/>
        </authorList>
    </citation>
    <scope>NUCLEOTIDE SEQUENCE [LARGE SCALE GENOMIC DNA]</scope>
    <source>
        <tissue evidence="1">Muscle</tissue>
    </source>
</reference>
<evidence type="ECO:0000313" key="2">
    <source>
        <dbReference type="Proteomes" id="UP000324222"/>
    </source>
</evidence>
<evidence type="ECO:0000313" key="1">
    <source>
        <dbReference type="EMBL" id="MPC36134.1"/>
    </source>
</evidence>
<sequence length="182" mass="20705">MHALGSKGSPSARVRILATVINSREKPTWYKKKKKKVQVERVSHMQELHLPARSPQVTTCMLTQCRTWHHQRQHINSCARKPNLSDTNTQTFKVQVNNWLLKKGCLALVLGSPSPSCRVWERCSTGEEASGAGTGAPTALLKDMVAWYLRRSGRTRDRYPELILLPQGISERRKLFHLCVYS</sequence>
<keyword evidence="2" id="KW-1185">Reference proteome</keyword>
<name>A0A5B7EUZ1_PORTR</name>
<gene>
    <name evidence="1" type="ORF">E2C01_029583</name>
</gene>
<accession>A0A5B7EUZ1</accession>
<protein>
    <submittedName>
        <fullName evidence="1">Uncharacterized protein</fullName>
    </submittedName>
</protein>
<dbReference type="Proteomes" id="UP000324222">
    <property type="component" value="Unassembled WGS sequence"/>
</dbReference>
<dbReference type="OrthoDB" id="6373363at2759"/>
<comment type="caution">
    <text evidence="1">The sequence shown here is derived from an EMBL/GenBank/DDBJ whole genome shotgun (WGS) entry which is preliminary data.</text>
</comment>